<dbReference type="EMBL" id="KB445551">
    <property type="protein sequence ID" value="EMC99986.1"/>
    <property type="molecule type" value="Genomic_DNA"/>
</dbReference>
<dbReference type="OrthoDB" id="5428038at2759"/>
<feature type="region of interest" description="Disordered" evidence="1">
    <location>
        <begin position="746"/>
        <end position="801"/>
    </location>
</feature>
<feature type="compositionally biased region" description="Basic and acidic residues" evidence="1">
    <location>
        <begin position="746"/>
        <end position="759"/>
    </location>
</feature>
<dbReference type="Proteomes" id="UP000011761">
    <property type="component" value="Unassembled WGS sequence"/>
</dbReference>
<dbReference type="AlphaFoldDB" id="M2MSZ0"/>
<accession>M2MSZ0</accession>
<dbReference type="KEGG" id="bcom:BAUCODRAFT_358554"/>
<name>M2MSZ0_BAUPA</name>
<dbReference type="HOGENOM" id="CLU_306523_0_0_1"/>
<keyword evidence="3" id="KW-1185">Reference proteome</keyword>
<proteinExistence type="predicted"/>
<reference evidence="2 3" key="1">
    <citation type="journal article" date="2012" name="PLoS Pathog.">
        <title>Diverse lifestyles and strategies of plant pathogenesis encoded in the genomes of eighteen Dothideomycetes fungi.</title>
        <authorList>
            <person name="Ohm R.A."/>
            <person name="Feau N."/>
            <person name="Henrissat B."/>
            <person name="Schoch C.L."/>
            <person name="Horwitz B.A."/>
            <person name="Barry K.W."/>
            <person name="Condon B.J."/>
            <person name="Copeland A.C."/>
            <person name="Dhillon B."/>
            <person name="Glaser F."/>
            <person name="Hesse C.N."/>
            <person name="Kosti I."/>
            <person name="LaButti K."/>
            <person name="Lindquist E.A."/>
            <person name="Lucas S."/>
            <person name="Salamov A.A."/>
            <person name="Bradshaw R.E."/>
            <person name="Ciuffetti L."/>
            <person name="Hamelin R.C."/>
            <person name="Kema G.H.J."/>
            <person name="Lawrence C."/>
            <person name="Scott J.A."/>
            <person name="Spatafora J.W."/>
            <person name="Turgeon B.G."/>
            <person name="de Wit P.J.G.M."/>
            <person name="Zhong S."/>
            <person name="Goodwin S.B."/>
            <person name="Grigoriev I.V."/>
        </authorList>
    </citation>
    <scope>NUCLEOTIDE SEQUENCE [LARGE SCALE GENOMIC DNA]</scope>
    <source>
        <strain evidence="2 3">UAMH 10762</strain>
    </source>
</reference>
<sequence length="966" mass="108342">MRNAARAAAHCANAIWITDDVLADAFNRFLRVSRSCRRHGSNIPGPLEARRRQARRRMGLAATAAAASPSTIDFGALFGLGAKQPDMSYKWEPPSLQLPQAGLLIGPPPSPPQALNEKSAQSQIRSCWRRPAETAKVDPVAAAVKASQYAFNGLLDSLASKTEIRHVDMLRIERFLQSSAHEPEACNLLRLVSWLESRSISEPAARILMVCAVDKIQLQTISLQEVSAVVQAVLQCGRTDFLWKDIVRILDALTETDCHIAVVQLSQRLSQWLVGEATTPDHAALGRWLQILDNCQHTKTLSRSHHSVWGEVYSNIAAGACPVQLATHFRDIEDEDFARILLCFWVPHLDSPAETPERMDRRDRIVFSFPAKWEQPPRNMEHLVTEYDSLRAQHQQYLASLTQDMYEESPPCATAQMFGLLSKHRLNYSGLLCEAVGVHKANGASRRLWALLRDCRQQRPFGISSDAAQDAIGYFLSTGKERDVECAWRVFSFTPSLSVMRCYELPLKLIQHNLATANRIFDALKRQVASDMVPPELRQIRKLSLLPEHIELAQLIAYAWADQERFSSRVAFRRVWELYRFLQDRGAPLSPLISRALVKAGITRYIVERKPVPLAQVRYILSVVHRVEGPDAARSLDSLVFDVNDPLRYLGSLGRRNLWADAPGGHFAKAARWRMRLWIRRNRWQHQSNISPTTGRSNVDARLPATRTVWPEDAGFSDVEPDSDVEGHWRQDVDELTVAAVNGIHEHADEGTKPLRSEAAEPLTSADSQSQKGDEGEDIPTTDNDADPMKTPSPGHTKPIGTEEVHVFTPFSNMLNGSLNEVTTSPDEAKSGLVVEKGFCTASDQTTTSPSTASVKVDRAVGDRRTPTSACFPRSAFYIHRPLDGITQMRSDKALALVRLAPVEGADNSEDLSRRDEILMPTVGNEIRFVREERGVNAAQWQAVRRQWIKRRQYSARIMDQAVRNR</sequence>
<organism evidence="2 3">
    <name type="scientific">Baudoinia panamericana (strain UAMH 10762)</name>
    <name type="common">Angels' share fungus</name>
    <name type="synonym">Baudoinia compniacensis (strain UAMH 10762)</name>
    <dbReference type="NCBI Taxonomy" id="717646"/>
    <lineage>
        <taxon>Eukaryota</taxon>
        <taxon>Fungi</taxon>
        <taxon>Dikarya</taxon>
        <taxon>Ascomycota</taxon>
        <taxon>Pezizomycotina</taxon>
        <taxon>Dothideomycetes</taxon>
        <taxon>Dothideomycetidae</taxon>
        <taxon>Mycosphaerellales</taxon>
        <taxon>Teratosphaeriaceae</taxon>
        <taxon>Baudoinia</taxon>
    </lineage>
</organism>
<evidence type="ECO:0000256" key="1">
    <source>
        <dbReference type="SAM" id="MobiDB-lite"/>
    </source>
</evidence>
<evidence type="ECO:0000313" key="2">
    <source>
        <dbReference type="EMBL" id="EMC99986.1"/>
    </source>
</evidence>
<feature type="compositionally biased region" description="Acidic residues" evidence="1">
    <location>
        <begin position="775"/>
        <end position="786"/>
    </location>
</feature>
<protein>
    <submittedName>
        <fullName evidence="2">Uncharacterized protein</fullName>
    </submittedName>
</protein>
<gene>
    <name evidence="2" type="ORF">BAUCODRAFT_358554</name>
</gene>
<evidence type="ECO:0000313" key="3">
    <source>
        <dbReference type="Proteomes" id="UP000011761"/>
    </source>
</evidence>
<dbReference type="eggNOG" id="ENOG502ST5Y">
    <property type="taxonomic scope" value="Eukaryota"/>
</dbReference>
<dbReference type="GeneID" id="19112821"/>
<dbReference type="RefSeq" id="XP_007673424.1">
    <property type="nucleotide sequence ID" value="XM_007675234.1"/>
</dbReference>